<dbReference type="Proteomes" id="UP000765509">
    <property type="component" value="Unassembled WGS sequence"/>
</dbReference>
<dbReference type="GO" id="GO:0003676">
    <property type="term" value="F:nucleic acid binding"/>
    <property type="evidence" value="ECO:0007669"/>
    <property type="project" value="InterPro"/>
</dbReference>
<dbReference type="OrthoDB" id="2753252at2759"/>
<evidence type="ECO:0000313" key="2">
    <source>
        <dbReference type="Proteomes" id="UP000765509"/>
    </source>
</evidence>
<proteinExistence type="predicted"/>
<dbReference type="Gene3D" id="3.30.420.10">
    <property type="entry name" value="Ribonuclease H-like superfamily/Ribonuclease H"/>
    <property type="match status" value="1"/>
</dbReference>
<comment type="caution">
    <text evidence="1">The sequence shown here is derived from an EMBL/GenBank/DDBJ whole genome shotgun (WGS) entry which is preliminary data.</text>
</comment>
<dbReference type="InterPro" id="IPR036397">
    <property type="entry name" value="RNaseH_sf"/>
</dbReference>
<dbReference type="EMBL" id="AVOT02052786">
    <property type="protein sequence ID" value="MBW0547700.1"/>
    <property type="molecule type" value="Genomic_DNA"/>
</dbReference>
<name>A0A9Q3P1V4_9BASI</name>
<evidence type="ECO:0008006" key="3">
    <source>
        <dbReference type="Google" id="ProtNLM"/>
    </source>
</evidence>
<accession>A0A9Q3P1V4</accession>
<sequence>MDWPRNSSDLNPITNIWKMTKINISNLYQPQTIEKLCISIQSACGNVPCNTLDELLLSMQDCINIVISQYGDPTSY</sequence>
<reference evidence="1" key="1">
    <citation type="submission" date="2021-03" db="EMBL/GenBank/DDBJ databases">
        <title>Draft genome sequence of rust myrtle Austropuccinia psidii MF-1, a brazilian biotype.</title>
        <authorList>
            <person name="Quecine M.C."/>
            <person name="Pachon D.M.R."/>
            <person name="Bonatelli M.L."/>
            <person name="Correr F.H."/>
            <person name="Franceschini L.M."/>
            <person name="Leite T.F."/>
            <person name="Margarido G.R.A."/>
            <person name="Almeida C.A."/>
            <person name="Ferrarezi J.A."/>
            <person name="Labate C.A."/>
        </authorList>
    </citation>
    <scope>NUCLEOTIDE SEQUENCE</scope>
    <source>
        <strain evidence="1">MF-1</strain>
    </source>
</reference>
<protein>
    <recommendedName>
        <fullName evidence="3">Tc1-like transposase DDE domain-containing protein</fullName>
    </recommendedName>
</protein>
<dbReference type="AlphaFoldDB" id="A0A9Q3P1V4"/>
<organism evidence="1 2">
    <name type="scientific">Austropuccinia psidii MF-1</name>
    <dbReference type="NCBI Taxonomy" id="1389203"/>
    <lineage>
        <taxon>Eukaryota</taxon>
        <taxon>Fungi</taxon>
        <taxon>Dikarya</taxon>
        <taxon>Basidiomycota</taxon>
        <taxon>Pucciniomycotina</taxon>
        <taxon>Pucciniomycetes</taxon>
        <taxon>Pucciniales</taxon>
        <taxon>Sphaerophragmiaceae</taxon>
        <taxon>Austropuccinia</taxon>
    </lineage>
</organism>
<keyword evidence="2" id="KW-1185">Reference proteome</keyword>
<gene>
    <name evidence="1" type="ORF">O181_087415</name>
</gene>
<evidence type="ECO:0000313" key="1">
    <source>
        <dbReference type="EMBL" id="MBW0547700.1"/>
    </source>
</evidence>